<sequence length="108" mass="12262">MRLVSRLPVSCRPLAASNQTLPPWDAHVCTIKKIQYNIKMFGNWQSQERATNGPTARTNNSLNDIHKTIQGTRASVSMSLNTLNGENNIRRAQCSGYERYLQKRLTTQ</sequence>
<accession>A0A2S2PTL2</accession>
<proteinExistence type="predicted"/>
<name>A0A2S2PTL2_SCHGA</name>
<gene>
    <name evidence="1" type="ORF">g.131089</name>
</gene>
<reference evidence="1" key="1">
    <citation type="submission" date="2018-04" db="EMBL/GenBank/DDBJ databases">
        <title>Transcriptome of Schizaphis graminum biotype I.</title>
        <authorList>
            <person name="Scully E.D."/>
            <person name="Geib S.M."/>
            <person name="Palmer N.A."/>
            <person name="Koch K."/>
            <person name="Bradshaw J."/>
            <person name="Heng-Moss T."/>
            <person name="Sarath G."/>
        </authorList>
    </citation>
    <scope>NUCLEOTIDE SEQUENCE</scope>
</reference>
<protein>
    <submittedName>
        <fullName evidence="1">Uncharacterized protein</fullName>
    </submittedName>
</protein>
<dbReference type="EMBL" id="GGMR01020098">
    <property type="protein sequence ID" value="MBY32717.1"/>
    <property type="molecule type" value="Transcribed_RNA"/>
</dbReference>
<dbReference type="AlphaFoldDB" id="A0A2S2PTL2"/>
<organism evidence="1">
    <name type="scientific">Schizaphis graminum</name>
    <name type="common">Green bug aphid</name>
    <dbReference type="NCBI Taxonomy" id="13262"/>
    <lineage>
        <taxon>Eukaryota</taxon>
        <taxon>Metazoa</taxon>
        <taxon>Ecdysozoa</taxon>
        <taxon>Arthropoda</taxon>
        <taxon>Hexapoda</taxon>
        <taxon>Insecta</taxon>
        <taxon>Pterygota</taxon>
        <taxon>Neoptera</taxon>
        <taxon>Paraneoptera</taxon>
        <taxon>Hemiptera</taxon>
        <taxon>Sternorrhyncha</taxon>
        <taxon>Aphidomorpha</taxon>
        <taxon>Aphidoidea</taxon>
        <taxon>Aphididae</taxon>
        <taxon>Aphidini</taxon>
        <taxon>Schizaphis</taxon>
    </lineage>
</organism>
<evidence type="ECO:0000313" key="1">
    <source>
        <dbReference type="EMBL" id="MBY32717.1"/>
    </source>
</evidence>